<accession>A0A9D2CWX5</accession>
<proteinExistence type="predicted"/>
<feature type="chain" id="PRO_5039226344" evidence="2">
    <location>
        <begin position="25"/>
        <end position="184"/>
    </location>
</feature>
<feature type="coiled-coil region" evidence="1">
    <location>
        <begin position="137"/>
        <end position="173"/>
    </location>
</feature>
<organism evidence="3 4">
    <name type="scientific">Candidatus Bacteroides merdipullorum</name>
    <dbReference type="NCBI Taxonomy" id="2838474"/>
    <lineage>
        <taxon>Bacteria</taxon>
        <taxon>Pseudomonadati</taxon>
        <taxon>Bacteroidota</taxon>
        <taxon>Bacteroidia</taxon>
        <taxon>Bacteroidales</taxon>
        <taxon>Bacteroidaceae</taxon>
        <taxon>Bacteroides</taxon>
    </lineage>
</organism>
<evidence type="ECO:0000256" key="1">
    <source>
        <dbReference type="SAM" id="Coils"/>
    </source>
</evidence>
<dbReference type="Proteomes" id="UP000824023">
    <property type="component" value="Unassembled WGS sequence"/>
</dbReference>
<protein>
    <submittedName>
        <fullName evidence="3">DUF4890 domain-containing protein</fullName>
    </submittedName>
</protein>
<sequence>MKTMKLTVVSLLLAFFAGVGSVVAQDERRDYSEERMKLRAEWMALDMAERYGLDEKQVKELTEANLEWLQKQGDVPAWRRDARAPRWDGRRHHRRDVRRGGCCGAPRPADYCCGDGCAVGHHVADCPYYGEERRPQLSKEEREKRQAERLKKMEEWRAARDAYEKSLQKIMTEEQYKAYSERRR</sequence>
<evidence type="ECO:0000313" key="3">
    <source>
        <dbReference type="EMBL" id="HIZ01283.1"/>
    </source>
</evidence>
<gene>
    <name evidence="3" type="ORF">H9819_03400</name>
</gene>
<dbReference type="EMBL" id="DXCK01000050">
    <property type="protein sequence ID" value="HIZ01283.1"/>
    <property type="molecule type" value="Genomic_DNA"/>
</dbReference>
<reference evidence="3" key="1">
    <citation type="journal article" date="2021" name="PeerJ">
        <title>Extensive microbial diversity within the chicken gut microbiome revealed by metagenomics and culture.</title>
        <authorList>
            <person name="Gilroy R."/>
            <person name="Ravi A."/>
            <person name="Getino M."/>
            <person name="Pursley I."/>
            <person name="Horton D.L."/>
            <person name="Alikhan N.F."/>
            <person name="Baker D."/>
            <person name="Gharbi K."/>
            <person name="Hall N."/>
            <person name="Watson M."/>
            <person name="Adriaenssens E.M."/>
            <person name="Foster-Nyarko E."/>
            <person name="Jarju S."/>
            <person name="Secka A."/>
            <person name="Antonio M."/>
            <person name="Oren A."/>
            <person name="Chaudhuri R.R."/>
            <person name="La Ragione R."/>
            <person name="Hildebrand F."/>
            <person name="Pallen M.J."/>
        </authorList>
    </citation>
    <scope>NUCLEOTIDE SEQUENCE</scope>
    <source>
        <strain evidence="3">ChiHjej12B11-24981</strain>
    </source>
</reference>
<reference evidence="3" key="2">
    <citation type="submission" date="2021-04" db="EMBL/GenBank/DDBJ databases">
        <authorList>
            <person name="Gilroy R."/>
        </authorList>
    </citation>
    <scope>NUCLEOTIDE SEQUENCE</scope>
    <source>
        <strain evidence="3">ChiHjej12B11-24981</strain>
    </source>
</reference>
<dbReference type="AlphaFoldDB" id="A0A9D2CWX5"/>
<comment type="caution">
    <text evidence="3">The sequence shown here is derived from an EMBL/GenBank/DDBJ whole genome shotgun (WGS) entry which is preliminary data.</text>
</comment>
<feature type="signal peptide" evidence="2">
    <location>
        <begin position="1"/>
        <end position="24"/>
    </location>
</feature>
<name>A0A9D2CWX5_9BACE</name>
<keyword evidence="2" id="KW-0732">Signal</keyword>
<evidence type="ECO:0000313" key="4">
    <source>
        <dbReference type="Proteomes" id="UP000824023"/>
    </source>
</evidence>
<dbReference type="Pfam" id="PF16231">
    <property type="entry name" value="DUF4890"/>
    <property type="match status" value="1"/>
</dbReference>
<keyword evidence="1" id="KW-0175">Coiled coil</keyword>
<dbReference type="InterPro" id="IPR032612">
    <property type="entry name" value="DUF4890"/>
</dbReference>
<evidence type="ECO:0000256" key="2">
    <source>
        <dbReference type="SAM" id="SignalP"/>
    </source>
</evidence>